<dbReference type="NCBIfam" id="TIGR01511">
    <property type="entry name" value="ATPase-IB1_Cu"/>
    <property type="match status" value="1"/>
</dbReference>
<evidence type="ECO:0000313" key="18">
    <source>
        <dbReference type="EMBL" id="QDT74745.1"/>
    </source>
</evidence>
<evidence type="ECO:0000256" key="7">
    <source>
        <dbReference type="ARBA" id="ARBA00022723"/>
    </source>
</evidence>
<dbReference type="RefSeq" id="WP_145434479.1">
    <property type="nucleotide sequence ID" value="NZ_CP036339.1"/>
</dbReference>
<keyword evidence="3" id="KW-0813">Transport</keyword>
<feature type="transmembrane region" description="Helical" evidence="15">
    <location>
        <begin position="321"/>
        <end position="339"/>
    </location>
</feature>
<dbReference type="InterPro" id="IPR044492">
    <property type="entry name" value="P_typ_ATPase_HD_dom"/>
</dbReference>
<dbReference type="SUPFAM" id="SSF81653">
    <property type="entry name" value="Calcium ATPase, transduction domain A"/>
    <property type="match status" value="1"/>
</dbReference>
<evidence type="ECO:0000256" key="8">
    <source>
        <dbReference type="ARBA" id="ARBA00022741"/>
    </source>
</evidence>
<reference evidence="18 19" key="1">
    <citation type="submission" date="2019-02" db="EMBL/GenBank/DDBJ databases">
        <title>Deep-cultivation of Planctomycetes and their phenomic and genomic characterization uncovers novel biology.</title>
        <authorList>
            <person name="Wiegand S."/>
            <person name="Jogler M."/>
            <person name="Boedeker C."/>
            <person name="Pinto D."/>
            <person name="Vollmers J."/>
            <person name="Rivas-Marin E."/>
            <person name="Kohn T."/>
            <person name="Peeters S.H."/>
            <person name="Heuer A."/>
            <person name="Rast P."/>
            <person name="Oberbeckmann S."/>
            <person name="Bunk B."/>
            <person name="Jeske O."/>
            <person name="Meyerdierks A."/>
            <person name="Storesund J.E."/>
            <person name="Kallscheuer N."/>
            <person name="Luecker S."/>
            <person name="Lage O.M."/>
            <person name="Pohl T."/>
            <person name="Merkel B.J."/>
            <person name="Hornburger P."/>
            <person name="Mueller R.-W."/>
            <person name="Bruemmer F."/>
            <person name="Labrenz M."/>
            <person name="Spormann A.M."/>
            <person name="Op den Camp H."/>
            <person name="Overmann J."/>
            <person name="Amann R."/>
            <person name="Jetten M.S.M."/>
            <person name="Mascher T."/>
            <person name="Medema M.H."/>
            <person name="Devos D.P."/>
            <person name="Kaster A.-K."/>
            <person name="Ovreas L."/>
            <person name="Rohde M."/>
            <person name="Galperin M.Y."/>
            <person name="Jogler C."/>
        </authorList>
    </citation>
    <scope>NUCLEOTIDE SEQUENCE [LARGE SCALE GENOMIC DNA]</scope>
    <source>
        <strain evidence="18 19">I41</strain>
    </source>
</reference>
<evidence type="ECO:0000256" key="13">
    <source>
        <dbReference type="ARBA" id="ARBA00023065"/>
    </source>
</evidence>
<dbReference type="SFLD" id="SFLDG00002">
    <property type="entry name" value="C1.7:_P-type_atpase_like"/>
    <property type="match status" value="1"/>
</dbReference>
<protein>
    <submittedName>
        <fullName evidence="18">Copper-exporting P-type ATPase A</fullName>
    </submittedName>
</protein>
<dbReference type="PROSITE" id="PS01229">
    <property type="entry name" value="COF_2"/>
    <property type="match status" value="1"/>
</dbReference>
<dbReference type="GO" id="GO:0005507">
    <property type="term" value="F:copper ion binding"/>
    <property type="evidence" value="ECO:0007669"/>
    <property type="project" value="TreeGrafter"/>
</dbReference>
<keyword evidence="6 15" id="KW-0812">Transmembrane</keyword>
<dbReference type="PRINTS" id="PR00119">
    <property type="entry name" value="CATATPASE"/>
</dbReference>
<dbReference type="Pfam" id="PF00122">
    <property type="entry name" value="E1-E2_ATPase"/>
    <property type="match status" value="1"/>
</dbReference>
<keyword evidence="19" id="KW-1185">Reference proteome</keyword>
<feature type="domain" description="P-type ATPase A" evidence="17">
    <location>
        <begin position="215"/>
        <end position="304"/>
    </location>
</feature>
<feature type="compositionally biased region" description="Basic and acidic residues" evidence="16">
    <location>
        <begin position="745"/>
        <end position="754"/>
    </location>
</feature>
<dbReference type="InterPro" id="IPR023214">
    <property type="entry name" value="HAD_sf"/>
</dbReference>
<sequence length="768" mass="81697">MSIDVQADYCAYCGLPLKPAFGGRRGSSAAPEYCCSGCRVVAAVAEAPAAEGAARRLLLRIGLAIFFTMNVVVFTMELWSQDVYADASYQSPFAVHLRGLFQWASLLFSAPVLLLLGGPLAESVWESLRRRQITTDLLILLGVVASYLYSIASVLRGSGAVYFEVGCVVLVFVSIGRWLEARGKHRTGAALDTLARLLPELVRRAAVATDLPSAGDATILVPRSDIRAGDVVRVLPGERMPIDGRIIAGRASLDEQIVTGESRSVVKGVGDQVYSGVLNIDGDLWVATTAPAGADMLSRMVELVREARRAKGPHERLADRVAFWFVPAVCLLAIAVGFWHGAEQGVDRGIMAGLAVVLIACPCALGLATPMAVWTALGRAAEEQVFFRSGDVLERLAQIDAVCFDKTGTLTLGVPEVQKLVVASGESREQVLAVAAQLSSGSRHGLSQAIVEYAQANRSVASPFAVTNIRSLAGRGMVGHGDDGQGAARLGSWRWMLEEQQSPPDGLTDELAAEDARDAPLACIAWNGVVRGVFVFRETLRPDAALTLARCRDLGLEVEILTGDRRTRATTIARELGVATLAEQLPEEKATSVGRRGRRVAMVGDGVNDAPALARAEVGVAMGCGADLSRDAAGVCLLSDRLDRLPWSVELARFTLRIVRQNLFWAFAYNIGGIVLAATGRLNPIWAAAAMGVSSVMVIGNSLRLAHFGRSVVDHAAADEVSDAPPSETRDAEKHRISSSTDSDDVARTVESSHDVPLTTTTLAGASQ</sequence>
<evidence type="ECO:0000256" key="4">
    <source>
        <dbReference type="ARBA" id="ARBA00022475"/>
    </source>
</evidence>
<dbReference type="Pfam" id="PF00702">
    <property type="entry name" value="Hydrolase"/>
    <property type="match status" value="1"/>
</dbReference>
<dbReference type="SUPFAM" id="SSF81665">
    <property type="entry name" value="Calcium ATPase, transmembrane domain M"/>
    <property type="match status" value="1"/>
</dbReference>
<feature type="transmembrane region" description="Helical" evidence="15">
    <location>
        <begin position="351"/>
        <end position="377"/>
    </location>
</feature>
<evidence type="ECO:0000256" key="11">
    <source>
        <dbReference type="ARBA" id="ARBA00022967"/>
    </source>
</evidence>
<dbReference type="GO" id="GO:0043682">
    <property type="term" value="F:P-type divalent copper transporter activity"/>
    <property type="evidence" value="ECO:0007669"/>
    <property type="project" value="TreeGrafter"/>
</dbReference>
<feature type="transmembrane region" description="Helical" evidence="15">
    <location>
        <begin position="57"/>
        <end position="80"/>
    </location>
</feature>
<keyword evidence="14 15" id="KW-0472">Membrane</keyword>
<evidence type="ECO:0000256" key="2">
    <source>
        <dbReference type="ARBA" id="ARBA00006024"/>
    </source>
</evidence>
<dbReference type="InterPro" id="IPR059000">
    <property type="entry name" value="ATPase_P-type_domA"/>
</dbReference>
<dbReference type="OrthoDB" id="211392at2"/>
<dbReference type="GO" id="GO:0055070">
    <property type="term" value="P:copper ion homeostasis"/>
    <property type="evidence" value="ECO:0007669"/>
    <property type="project" value="TreeGrafter"/>
</dbReference>
<dbReference type="NCBIfam" id="TIGR01494">
    <property type="entry name" value="ATPase_P-type"/>
    <property type="match status" value="2"/>
</dbReference>
<gene>
    <name evidence="18" type="primary">copA</name>
    <name evidence="18" type="ORF">I41_39440</name>
</gene>
<evidence type="ECO:0000256" key="16">
    <source>
        <dbReference type="SAM" id="MobiDB-lite"/>
    </source>
</evidence>
<dbReference type="InterPro" id="IPR027256">
    <property type="entry name" value="P-typ_ATPase_IB"/>
</dbReference>
<dbReference type="PANTHER" id="PTHR43520">
    <property type="entry name" value="ATP7, ISOFORM B"/>
    <property type="match status" value="1"/>
</dbReference>
<evidence type="ECO:0000256" key="5">
    <source>
        <dbReference type="ARBA" id="ARBA00022553"/>
    </source>
</evidence>
<evidence type="ECO:0000256" key="6">
    <source>
        <dbReference type="ARBA" id="ARBA00022692"/>
    </source>
</evidence>
<dbReference type="Gene3D" id="3.40.50.1000">
    <property type="entry name" value="HAD superfamily/HAD-like"/>
    <property type="match status" value="1"/>
</dbReference>
<dbReference type="InterPro" id="IPR023299">
    <property type="entry name" value="ATPase_P-typ_cyto_dom_N"/>
</dbReference>
<keyword evidence="12 15" id="KW-1133">Transmembrane helix</keyword>
<organism evidence="18 19">
    <name type="scientific">Lacipirellula limnantheis</name>
    <dbReference type="NCBI Taxonomy" id="2528024"/>
    <lineage>
        <taxon>Bacteria</taxon>
        <taxon>Pseudomonadati</taxon>
        <taxon>Planctomycetota</taxon>
        <taxon>Planctomycetia</taxon>
        <taxon>Pirellulales</taxon>
        <taxon>Lacipirellulaceae</taxon>
        <taxon>Lacipirellula</taxon>
    </lineage>
</organism>
<dbReference type="InterPro" id="IPR023298">
    <property type="entry name" value="ATPase_P-typ_TM_dom_sf"/>
</dbReference>
<keyword evidence="7 15" id="KW-0479">Metal-binding</keyword>
<keyword evidence="9 15" id="KW-0067">ATP-binding</keyword>
<accession>A0A517U290</accession>
<evidence type="ECO:0000256" key="10">
    <source>
        <dbReference type="ARBA" id="ARBA00022842"/>
    </source>
</evidence>
<keyword evidence="10" id="KW-0460">Magnesium</keyword>
<dbReference type="InterPro" id="IPR008250">
    <property type="entry name" value="ATPase_P-typ_transduc_dom_A_sf"/>
</dbReference>
<dbReference type="GO" id="GO:0005886">
    <property type="term" value="C:plasma membrane"/>
    <property type="evidence" value="ECO:0007669"/>
    <property type="project" value="UniProtKB-SubCell"/>
</dbReference>
<dbReference type="SUPFAM" id="SSF56784">
    <property type="entry name" value="HAD-like"/>
    <property type="match status" value="1"/>
</dbReference>
<feature type="region of interest" description="Disordered" evidence="16">
    <location>
        <begin position="719"/>
        <end position="768"/>
    </location>
</feature>
<evidence type="ECO:0000256" key="15">
    <source>
        <dbReference type="RuleBase" id="RU362081"/>
    </source>
</evidence>
<evidence type="ECO:0000313" key="19">
    <source>
        <dbReference type="Proteomes" id="UP000317909"/>
    </source>
</evidence>
<feature type="transmembrane region" description="Helical" evidence="15">
    <location>
        <begin position="663"/>
        <end position="679"/>
    </location>
</feature>
<dbReference type="AlphaFoldDB" id="A0A517U290"/>
<evidence type="ECO:0000256" key="12">
    <source>
        <dbReference type="ARBA" id="ARBA00022989"/>
    </source>
</evidence>
<dbReference type="InterPro" id="IPR018303">
    <property type="entry name" value="ATPase_P-typ_P_site"/>
</dbReference>
<evidence type="ECO:0000259" key="17">
    <source>
        <dbReference type="Pfam" id="PF00122"/>
    </source>
</evidence>
<dbReference type="PROSITE" id="PS00154">
    <property type="entry name" value="ATPASE_E1_E2"/>
    <property type="match status" value="1"/>
</dbReference>
<name>A0A517U290_9BACT</name>
<dbReference type="KEGG" id="llh:I41_39440"/>
<feature type="transmembrane region" description="Helical" evidence="15">
    <location>
        <begin position="161"/>
        <end position="179"/>
    </location>
</feature>
<dbReference type="InterPro" id="IPR036412">
    <property type="entry name" value="HAD-like_sf"/>
</dbReference>
<comment type="similarity">
    <text evidence="2 15">Belongs to the cation transport ATPase (P-type) (TC 3.A.3) family. Type IB subfamily.</text>
</comment>
<dbReference type="SFLD" id="SFLDS00003">
    <property type="entry name" value="Haloacid_Dehalogenase"/>
    <property type="match status" value="1"/>
</dbReference>
<evidence type="ECO:0000256" key="9">
    <source>
        <dbReference type="ARBA" id="ARBA00022840"/>
    </source>
</evidence>
<evidence type="ECO:0000256" key="1">
    <source>
        <dbReference type="ARBA" id="ARBA00004651"/>
    </source>
</evidence>
<evidence type="ECO:0000256" key="3">
    <source>
        <dbReference type="ARBA" id="ARBA00022448"/>
    </source>
</evidence>
<dbReference type="Gene3D" id="2.70.150.10">
    <property type="entry name" value="Calcium-transporting ATPase, cytoplasmic transduction domain A"/>
    <property type="match status" value="1"/>
</dbReference>
<dbReference type="Gene3D" id="3.40.1110.10">
    <property type="entry name" value="Calcium-transporting ATPase, cytoplasmic domain N"/>
    <property type="match status" value="1"/>
</dbReference>
<evidence type="ECO:0000256" key="14">
    <source>
        <dbReference type="ARBA" id="ARBA00023136"/>
    </source>
</evidence>
<feature type="transmembrane region" description="Helical" evidence="15">
    <location>
        <begin position="100"/>
        <end position="121"/>
    </location>
</feature>
<dbReference type="GO" id="GO:0016887">
    <property type="term" value="F:ATP hydrolysis activity"/>
    <property type="evidence" value="ECO:0007669"/>
    <property type="project" value="InterPro"/>
</dbReference>
<keyword evidence="4 15" id="KW-1003">Cell membrane</keyword>
<dbReference type="NCBIfam" id="TIGR01525">
    <property type="entry name" value="ATPase-IB_hvy"/>
    <property type="match status" value="1"/>
</dbReference>
<dbReference type="InterPro" id="IPR001757">
    <property type="entry name" value="P_typ_ATPase"/>
</dbReference>
<keyword evidence="8 15" id="KW-0547">Nucleotide-binding</keyword>
<comment type="subcellular location">
    <subcellularLocation>
        <location evidence="1">Cell membrane</location>
        <topology evidence="1">Multi-pass membrane protein</topology>
    </subcellularLocation>
</comment>
<dbReference type="PRINTS" id="PR00120">
    <property type="entry name" value="HATPASE"/>
</dbReference>
<dbReference type="GO" id="GO:0005524">
    <property type="term" value="F:ATP binding"/>
    <property type="evidence" value="ECO:0007669"/>
    <property type="project" value="UniProtKB-UniRule"/>
</dbReference>
<keyword evidence="11" id="KW-1278">Translocase</keyword>
<dbReference type="PANTHER" id="PTHR43520:SF5">
    <property type="entry name" value="CATION-TRANSPORTING P-TYPE ATPASE-RELATED"/>
    <property type="match status" value="1"/>
</dbReference>
<dbReference type="Proteomes" id="UP000317909">
    <property type="component" value="Chromosome"/>
</dbReference>
<feature type="transmembrane region" description="Helical" evidence="15">
    <location>
        <begin position="685"/>
        <end position="703"/>
    </location>
</feature>
<feature type="compositionally biased region" description="Polar residues" evidence="16">
    <location>
        <begin position="758"/>
        <end position="768"/>
    </location>
</feature>
<keyword evidence="13" id="KW-0406">Ion transport</keyword>
<dbReference type="SFLD" id="SFLDF00027">
    <property type="entry name" value="p-type_atpase"/>
    <property type="match status" value="1"/>
</dbReference>
<feature type="transmembrane region" description="Helical" evidence="15">
    <location>
        <begin position="133"/>
        <end position="155"/>
    </location>
</feature>
<proteinExistence type="inferred from homology"/>
<keyword evidence="5" id="KW-0597">Phosphoprotein</keyword>
<dbReference type="EMBL" id="CP036339">
    <property type="protein sequence ID" value="QDT74745.1"/>
    <property type="molecule type" value="Genomic_DNA"/>
</dbReference>